<keyword evidence="3" id="KW-1185">Reference proteome</keyword>
<feature type="non-terminal residue" evidence="2">
    <location>
        <position position="370"/>
    </location>
</feature>
<reference evidence="2" key="1">
    <citation type="submission" date="2022-08" db="EMBL/GenBank/DDBJ databases">
        <title>Genome sequencing of akame (Lates japonicus).</title>
        <authorList>
            <person name="Hashiguchi Y."/>
            <person name="Takahashi H."/>
        </authorList>
    </citation>
    <scope>NUCLEOTIDE SEQUENCE</scope>
    <source>
        <strain evidence="2">Kochi</strain>
    </source>
</reference>
<feature type="compositionally biased region" description="Basic and acidic residues" evidence="1">
    <location>
        <begin position="323"/>
        <end position="344"/>
    </location>
</feature>
<name>A0AAD3MTK8_LATJO</name>
<sequence>MDTSSESDSYDRARGHRPRGREAHRRDGRDRGRASGSGGDERAADISEKISTLANTLQDTSRNLTKVDRMLGHYREHTDDQAEAMALLRENLEESISQLQTQRLGRSNGTRSASGSASTLHTSDLEACSGSEGQRFYPTSPLRDYTGTAARRRRSQSAGVRFKDSSLTGEDIHSLHQSLRDLHCDQQRLSDDLDREILRRNRSDIDTRRAMESLTDHMTTSQRQDSVSSRVERRLQELEREMHTEQRSVERDRRPEQRVAMSDKLQETSGRRQVQSHEREEALTARLLRAEREKSKMEQDLERARRRLEQSEDSRESLVQQVEDMHGELLRTRKEKTELQRARLETSQPAAQPHGNHTDREEGRGGLRGP</sequence>
<dbReference type="Proteomes" id="UP001279410">
    <property type="component" value="Unassembled WGS sequence"/>
</dbReference>
<evidence type="ECO:0000256" key="1">
    <source>
        <dbReference type="SAM" id="MobiDB-lite"/>
    </source>
</evidence>
<feature type="compositionally biased region" description="Basic and acidic residues" evidence="1">
    <location>
        <begin position="230"/>
        <end position="257"/>
    </location>
</feature>
<dbReference type="GO" id="GO:0000922">
    <property type="term" value="C:spindle pole"/>
    <property type="evidence" value="ECO:0007669"/>
    <property type="project" value="TreeGrafter"/>
</dbReference>
<feature type="region of interest" description="Disordered" evidence="1">
    <location>
        <begin position="98"/>
        <end position="163"/>
    </location>
</feature>
<comment type="caution">
    <text evidence="2">The sequence shown here is derived from an EMBL/GenBank/DDBJ whole genome shotgun (WGS) entry which is preliminary data.</text>
</comment>
<gene>
    <name evidence="2" type="ORF">AKAME5_001159000</name>
</gene>
<dbReference type="EMBL" id="BRZM01000038">
    <property type="protein sequence ID" value="GLD59602.1"/>
    <property type="molecule type" value="Genomic_DNA"/>
</dbReference>
<organism evidence="2 3">
    <name type="scientific">Lates japonicus</name>
    <name type="common">Japanese lates</name>
    <dbReference type="NCBI Taxonomy" id="270547"/>
    <lineage>
        <taxon>Eukaryota</taxon>
        <taxon>Metazoa</taxon>
        <taxon>Chordata</taxon>
        <taxon>Craniata</taxon>
        <taxon>Vertebrata</taxon>
        <taxon>Euteleostomi</taxon>
        <taxon>Actinopterygii</taxon>
        <taxon>Neopterygii</taxon>
        <taxon>Teleostei</taxon>
        <taxon>Neoteleostei</taxon>
        <taxon>Acanthomorphata</taxon>
        <taxon>Carangaria</taxon>
        <taxon>Carangaria incertae sedis</taxon>
        <taxon>Centropomidae</taxon>
        <taxon>Lates</taxon>
    </lineage>
</organism>
<feature type="compositionally biased region" description="Basic and acidic residues" evidence="1">
    <location>
        <begin position="264"/>
        <end position="316"/>
    </location>
</feature>
<feature type="compositionally biased region" description="Polar residues" evidence="1">
    <location>
        <begin position="216"/>
        <end position="229"/>
    </location>
</feature>
<feature type="compositionally biased region" description="Polar residues" evidence="1">
    <location>
        <begin position="98"/>
        <end position="122"/>
    </location>
</feature>
<feature type="compositionally biased region" description="Basic and acidic residues" evidence="1">
    <location>
        <begin position="356"/>
        <end position="370"/>
    </location>
</feature>
<dbReference type="GO" id="GO:0005814">
    <property type="term" value="C:centriole"/>
    <property type="evidence" value="ECO:0007669"/>
    <property type="project" value="TreeGrafter"/>
</dbReference>
<dbReference type="PANTHER" id="PTHR46657">
    <property type="entry name" value="CENTROSOMAL PROTEIN OF 128 KDA"/>
    <property type="match status" value="1"/>
</dbReference>
<feature type="region of interest" description="Disordered" evidence="1">
    <location>
        <begin position="208"/>
        <end position="370"/>
    </location>
</feature>
<dbReference type="AlphaFoldDB" id="A0AAD3MTK8"/>
<evidence type="ECO:0000313" key="3">
    <source>
        <dbReference type="Proteomes" id="UP001279410"/>
    </source>
</evidence>
<feature type="region of interest" description="Disordered" evidence="1">
    <location>
        <begin position="1"/>
        <end position="47"/>
    </location>
</feature>
<evidence type="ECO:0000313" key="2">
    <source>
        <dbReference type="EMBL" id="GLD59602.1"/>
    </source>
</evidence>
<accession>A0AAD3MTK8</accession>
<dbReference type="PANTHER" id="PTHR46657:SF1">
    <property type="entry name" value="CENTROSOMAL PROTEIN OF 128 KDA"/>
    <property type="match status" value="1"/>
</dbReference>
<feature type="compositionally biased region" description="Basic and acidic residues" evidence="1">
    <location>
        <begin position="20"/>
        <end position="47"/>
    </location>
</feature>
<dbReference type="InterPro" id="IPR026652">
    <property type="entry name" value="CEP128"/>
</dbReference>
<proteinExistence type="predicted"/>
<protein>
    <submittedName>
        <fullName evidence="2">Centrosomal protein of 128 kDa isoform X1</fullName>
    </submittedName>
</protein>